<sequence>MHIDIRALWTSTLPLLGLRDLPYPYGNPYVPPYGHPYHPPTRTSTPSTRTSSTTPFTPSSSTTSTTTPVIPSTTPSSTRVSSTSTPISSTSTPVIPSSTASPTLPSSTLITTTTTMRFLSSTLTSTLTVFVTITSALPQEDVIPSAIEGLSDCAQGVLFPLLANSQCNPADFPCICVELTRLQAEAAVDATCTDDDVDQFLDFQAGQCGTQAAQNLPPPAVIANVTNGTKTTTIPVIPLTTSNATIPVGNGSVVPPPAPVTLVLPTVGPSGEPATYTTEVYGEPEATAAPTFEGAGVGSRIGWGGAAAGLVGLMGIVFAEL</sequence>
<dbReference type="Proteomes" id="UP001152607">
    <property type="component" value="Unassembled WGS sequence"/>
</dbReference>
<organism evidence="2 3">
    <name type="scientific">Periconia digitata</name>
    <dbReference type="NCBI Taxonomy" id="1303443"/>
    <lineage>
        <taxon>Eukaryota</taxon>
        <taxon>Fungi</taxon>
        <taxon>Dikarya</taxon>
        <taxon>Ascomycota</taxon>
        <taxon>Pezizomycotina</taxon>
        <taxon>Dothideomycetes</taxon>
        <taxon>Pleosporomycetidae</taxon>
        <taxon>Pleosporales</taxon>
        <taxon>Massarineae</taxon>
        <taxon>Periconiaceae</taxon>
        <taxon>Periconia</taxon>
    </lineage>
</organism>
<dbReference type="AlphaFoldDB" id="A0A9W4UQX4"/>
<name>A0A9W4UQX4_9PLEO</name>
<keyword evidence="3" id="KW-1185">Reference proteome</keyword>
<evidence type="ECO:0000313" key="2">
    <source>
        <dbReference type="EMBL" id="CAI6340500.1"/>
    </source>
</evidence>
<feature type="region of interest" description="Disordered" evidence="1">
    <location>
        <begin position="33"/>
        <end position="105"/>
    </location>
</feature>
<evidence type="ECO:0000256" key="1">
    <source>
        <dbReference type="SAM" id="MobiDB-lite"/>
    </source>
</evidence>
<dbReference type="EMBL" id="CAOQHR010000010">
    <property type="protein sequence ID" value="CAI6340500.1"/>
    <property type="molecule type" value="Genomic_DNA"/>
</dbReference>
<dbReference type="GO" id="GO:0098552">
    <property type="term" value="C:side of membrane"/>
    <property type="evidence" value="ECO:0007669"/>
    <property type="project" value="UniProtKB-KW"/>
</dbReference>
<reference evidence="2" key="1">
    <citation type="submission" date="2023-01" db="EMBL/GenBank/DDBJ databases">
        <authorList>
            <person name="Van Ghelder C."/>
            <person name="Rancurel C."/>
        </authorList>
    </citation>
    <scope>NUCLEOTIDE SEQUENCE</scope>
    <source>
        <strain evidence="2">CNCM I-4278</strain>
    </source>
</reference>
<evidence type="ECO:0008006" key="4">
    <source>
        <dbReference type="Google" id="ProtNLM"/>
    </source>
</evidence>
<gene>
    <name evidence="2" type="ORF">PDIGIT_LOCUS13676</name>
</gene>
<feature type="compositionally biased region" description="Low complexity" evidence="1">
    <location>
        <begin position="40"/>
        <end position="105"/>
    </location>
</feature>
<proteinExistence type="predicted"/>
<dbReference type="OrthoDB" id="3797419at2759"/>
<dbReference type="GO" id="GO:0005576">
    <property type="term" value="C:extracellular region"/>
    <property type="evidence" value="ECO:0007669"/>
    <property type="project" value="UniProtKB-SubCell"/>
</dbReference>
<comment type="caution">
    <text evidence="2">The sequence shown here is derived from an EMBL/GenBank/DDBJ whole genome shotgun (WGS) entry which is preliminary data.</text>
</comment>
<evidence type="ECO:0000313" key="3">
    <source>
        <dbReference type="Proteomes" id="UP001152607"/>
    </source>
</evidence>
<accession>A0A9W4UQX4</accession>
<protein>
    <recommendedName>
        <fullName evidence="4">Extracellular membrane protein CFEM domain-containing protein</fullName>
    </recommendedName>
</protein>